<dbReference type="AlphaFoldDB" id="A0A0E0A394"/>
<evidence type="ECO:0000313" key="1">
    <source>
        <dbReference type="EnsemblPlants" id="OGLUM05G28630.1"/>
    </source>
</evidence>
<reference evidence="1" key="2">
    <citation type="submission" date="2018-05" db="EMBL/GenBank/DDBJ databases">
        <title>OgluRS3 (Oryza glumaepatula Reference Sequence Version 3).</title>
        <authorList>
            <person name="Zhang J."/>
            <person name="Kudrna D."/>
            <person name="Lee S."/>
            <person name="Talag J."/>
            <person name="Welchert J."/>
            <person name="Wing R.A."/>
        </authorList>
    </citation>
    <scope>NUCLEOTIDE SEQUENCE [LARGE SCALE GENOMIC DNA]</scope>
</reference>
<accession>A0A0E0A394</accession>
<evidence type="ECO:0000313" key="2">
    <source>
        <dbReference type="Proteomes" id="UP000026961"/>
    </source>
</evidence>
<dbReference type="HOGENOM" id="CLU_1952166_0_0_1"/>
<keyword evidence="2" id="KW-1185">Reference proteome</keyword>
<dbReference type="EnsemblPlants" id="OGLUM05G28630.1">
    <property type="protein sequence ID" value="OGLUM05G28630.1"/>
    <property type="gene ID" value="OGLUM05G28630"/>
</dbReference>
<name>A0A0E0A394_9ORYZ</name>
<protein>
    <submittedName>
        <fullName evidence="1">Uncharacterized protein</fullName>
    </submittedName>
</protein>
<dbReference type="Gramene" id="OGLUM05G28630.1">
    <property type="protein sequence ID" value="OGLUM05G28630.1"/>
    <property type="gene ID" value="OGLUM05G28630"/>
</dbReference>
<sequence length="129" mass="14107">MRSDAGEMRSAAVGNTKKSRLRALATAFDNIWPGAAPASAYLAMVSTSAMTWIALRHLWRIKHTSMEPHFSSPHQQGQMEAVCAGGCRSNDDLDDEAATISSSLLSSYSHSPCLHHPQAFKPMLSWLLH</sequence>
<organism evidence="1">
    <name type="scientific">Oryza glumipatula</name>
    <dbReference type="NCBI Taxonomy" id="40148"/>
    <lineage>
        <taxon>Eukaryota</taxon>
        <taxon>Viridiplantae</taxon>
        <taxon>Streptophyta</taxon>
        <taxon>Embryophyta</taxon>
        <taxon>Tracheophyta</taxon>
        <taxon>Spermatophyta</taxon>
        <taxon>Magnoliopsida</taxon>
        <taxon>Liliopsida</taxon>
        <taxon>Poales</taxon>
        <taxon>Poaceae</taxon>
        <taxon>BOP clade</taxon>
        <taxon>Oryzoideae</taxon>
        <taxon>Oryzeae</taxon>
        <taxon>Oryzinae</taxon>
        <taxon>Oryza</taxon>
    </lineage>
</organism>
<dbReference type="Proteomes" id="UP000026961">
    <property type="component" value="Chromosome 5"/>
</dbReference>
<proteinExistence type="predicted"/>
<reference evidence="1" key="1">
    <citation type="submission" date="2015-04" db="UniProtKB">
        <authorList>
            <consortium name="EnsemblPlants"/>
        </authorList>
    </citation>
    <scope>IDENTIFICATION</scope>
</reference>